<organism evidence="1 2">
    <name type="scientific">Polyplosphaeria fusca</name>
    <dbReference type="NCBI Taxonomy" id="682080"/>
    <lineage>
        <taxon>Eukaryota</taxon>
        <taxon>Fungi</taxon>
        <taxon>Dikarya</taxon>
        <taxon>Ascomycota</taxon>
        <taxon>Pezizomycotina</taxon>
        <taxon>Dothideomycetes</taxon>
        <taxon>Pleosporomycetidae</taxon>
        <taxon>Pleosporales</taxon>
        <taxon>Tetraplosphaeriaceae</taxon>
        <taxon>Polyplosphaeria</taxon>
    </lineage>
</organism>
<dbReference type="OrthoDB" id="4757095at2759"/>
<protein>
    <submittedName>
        <fullName evidence="1">Uncharacterized protein</fullName>
    </submittedName>
</protein>
<accession>A0A9P4USA7</accession>
<dbReference type="Proteomes" id="UP000799444">
    <property type="component" value="Unassembled WGS sequence"/>
</dbReference>
<dbReference type="EMBL" id="ML996445">
    <property type="protein sequence ID" value="KAF2726537.1"/>
    <property type="molecule type" value="Genomic_DNA"/>
</dbReference>
<evidence type="ECO:0000313" key="1">
    <source>
        <dbReference type="EMBL" id="KAF2726537.1"/>
    </source>
</evidence>
<name>A0A9P4USA7_9PLEO</name>
<comment type="caution">
    <text evidence="1">The sequence shown here is derived from an EMBL/GenBank/DDBJ whole genome shotgun (WGS) entry which is preliminary data.</text>
</comment>
<gene>
    <name evidence="1" type="ORF">EJ04DRAFT_582604</name>
</gene>
<dbReference type="AlphaFoldDB" id="A0A9P4USA7"/>
<keyword evidence="2" id="KW-1185">Reference proteome</keyword>
<evidence type="ECO:0000313" key="2">
    <source>
        <dbReference type="Proteomes" id="UP000799444"/>
    </source>
</evidence>
<sequence length="347" mass="40053">MNTQRQSRLLSLPAELQQAIYVLCIPDRIHICLQQGKLQWFTCALAVSDEEYLDGSERNPGEGAQSEPLWARRLASSWGSHWNCEEIAYTRPHGGGDPLLSLLLVCKEMFFGIKDAISGNTIVALTDLETLGFLAKRSKETQTHNRDQNFSIMPNLLPRVVELNITLWLPLANLRSLEEQENSSLATESTNMWQQLHSMLACFKHLQMLHLWLDHDDPCFWHTMNERAILSTFISERAPDCKISLSLPKLHPWYEDPHRHYLNDADLPATVHLQRRMRQWHFGRNDAQGLPVLEFKADFPILLGLPDMEGFDKKRTEAIERGMWESGEDVERTMMRWSGIVCEYTDI</sequence>
<proteinExistence type="predicted"/>
<reference evidence="1" key="1">
    <citation type="journal article" date="2020" name="Stud. Mycol.">
        <title>101 Dothideomycetes genomes: a test case for predicting lifestyles and emergence of pathogens.</title>
        <authorList>
            <person name="Haridas S."/>
            <person name="Albert R."/>
            <person name="Binder M."/>
            <person name="Bloem J."/>
            <person name="Labutti K."/>
            <person name="Salamov A."/>
            <person name="Andreopoulos B."/>
            <person name="Baker S."/>
            <person name="Barry K."/>
            <person name="Bills G."/>
            <person name="Bluhm B."/>
            <person name="Cannon C."/>
            <person name="Castanera R."/>
            <person name="Culley D."/>
            <person name="Daum C."/>
            <person name="Ezra D."/>
            <person name="Gonzalez J."/>
            <person name="Henrissat B."/>
            <person name="Kuo A."/>
            <person name="Liang C."/>
            <person name="Lipzen A."/>
            <person name="Lutzoni F."/>
            <person name="Magnuson J."/>
            <person name="Mondo S."/>
            <person name="Nolan M."/>
            <person name="Ohm R."/>
            <person name="Pangilinan J."/>
            <person name="Park H.-J."/>
            <person name="Ramirez L."/>
            <person name="Alfaro M."/>
            <person name="Sun H."/>
            <person name="Tritt A."/>
            <person name="Yoshinaga Y."/>
            <person name="Zwiers L.-H."/>
            <person name="Turgeon B."/>
            <person name="Goodwin S."/>
            <person name="Spatafora J."/>
            <person name="Crous P."/>
            <person name="Grigoriev I."/>
        </authorList>
    </citation>
    <scope>NUCLEOTIDE SEQUENCE</scope>
    <source>
        <strain evidence="1">CBS 125425</strain>
    </source>
</reference>